<keyword evidence="4" id="KW-0520">NAD</keyword>
<dbReference type="SUPFAM" id="SSF52283">
    <property type="entry name" value="Formate/glycerate dehydrogenase catalytic domain-like"/>
    <property type="match status" value="1"/>
</dbReference>
<dbReference type="NCBIfam" id="TIGR00518">
    <property type="entry name" value="alaDH"/>
    <property type="match status" value="1"/>
</dbReference>
<proteinExistence type="inferred from homology"/>
<dbReference type="EMBL" id="UINC01000777">
    <property type="protein sequence ID" value="SUZ61071.1"/>
    <property type="molecule type" value="Genomic_DNA"/>
</dbReference>
<dbReference type="SMART" id="SM01003">
    <property type="entry name" value="AlaDh_PNT_N"/>
    <property type="match status" value="1"/>
</dbReference>
<dbReference type="Gene3D" id="3.40.50.720">
    <property type="entry name" value="NAD(P)-binding Rossmann-like Domain"/>
    <property type="match status" value="2"/>
</dbReference>
<reference evidence="7" key="1">
    <citation type="submission" date="2018-05" db="EMBL/GenBank/DDBJ databases">
        <authorList>
            <person name="Lanie J.A."/>
            <person name="Ng W.-L."/>
            <person name="Kazmierczak K.M."/>
            <person name="Andrzejewski T.M."/>
            <person name="Davidsen T.M."/>
            <person name="Wayne K.J."/>
            <person name="Tettelin H."/>
            <person name="Glass J.I."/>
            <person name="Rusch D."/>
            <person name="Podicherti R."/>
            <person name="Tsui H.-C.T."/>
            <person name="Winkler M.E."/>
        </authorList>
    </citation>
    <scope>NUCLEOTIDE SEQUENCE</scope>
</reference>
<dbReference type="Pfam" id="PF05222">
    <property type="entry name" value="AlaDh_PNT_N"/>
    <property type="match status" value="1"/>
</dbReference>
<dbReference type="Pfam" id="PF01262">
    <property type="entry name" value="AlaDh_PNT_C"/>
    <property type="match status" value="1"/>
</dbReference>
<gene>
    <name evidence="7" type="ORF">METZ01_LOCUS13925</name>
</gene>
<dbReference type="SUPFAM" id="SSF51735">
    <property type="entry name" value="NAD(P)-binding Rossmann-fold domains"/>
    <property type="match status" value="1"/>
</dbReference>
<evidence type="ECO:0000256" key="4">
    <source>
        <dbReference type="ARBA" id="ARBA00023027"/>
    </source>
</evidence>
<dbReference type="PROSITE" id="PS00837">
    <property type="entry name" value="ALADH_PNT_2"/>
    <property type="match status" value="1"/>
</dbReference>
<evidence type="ECO:0000259" key="6">
    <source>
        <dbReference type="SMART" id="SM01003"/>
    </source>
</evidence>
<dbReference type="FunFam" id="3.40.50.720:FF:000049">
    <property type="entry name" value="Alanine dehydrogenase"/>
    <property type="match status" value="1"/>
</dbReference>
<accession>A0A381P2C8</accession>
<dbReference type="PIRSF" id="PIRSF000183">
    <property type="entry name" value="Alanine_dh"/>
    <property type="match status" value="1"/>
</dbReference>
<sequence>MRIGVPREVKQAERRVGLTPASVRELTGRGHEVLVETEAGSGIGATDDHYQAAGATVTSDVGQVWDSAKMIVKVKEPQSIERARLCEGQILFTYLHLAPDHEQSHDLIASQASCIAYETVTDGNGGLPLLAPMSRVAGRLAVQAGASALETVHGGAGILIGGVPGVPPARVVIIGGGVVGENAAEIAVGMGANVHVLDLDPVVLDHLEQRFGASITTITSNGTTIEEEVLQADLVIGAVLVAGAKAPKLVTADIIGRMKPGSVVVDVAIDQGGCFETSRPTTHAEPTFVVDEVVHYCVANMPGVVPQTSTRALNDATLPRVVLLADRGLDALRSDPHLRRGLNVHKGMVTEAEVAASIGVEYVSAEVALGI</sequence>
<dbReference type="SMART" id="SM01002">
    <property type="entry name" value="AlaDh_PNT_C"/>
    <property type="match status" value="1"/>
</dbReference>
<dbReference type="CDD" id="cd05305">
    <property type="entry name" value="L-AlaDH"/>
    <property type="match status" value="1"/>
</dbReference>
<dbReference type="InterPro" id="IPR008141">
    <property type="entry name" value="Ala_DH"/>
</dbReference>
<dbReference type="InterPro" id="IPR007698">
    <property type="entry name" value="AlaDH/PNT_NAD(H)-bd"/>
</dbReference>
<dbReference type="PANTHER" id="PTHR42795">
    <property type="entry name" value="ALANINE DEHYDROGENASE"/>
    <property type="match status" value="1"/>
</dbReference>
<dbReference type="EC" id="1.4.1.1" evidence="2"/>
<keyword evidence="3" id="KW-0560">Oxidoreductase</keyword>
<evidence type="ECO:0000313" key="7">
    <source>
        <dbReference type="EMBL" id="SUZ61071.1"/>
    </source>
</evidence>
<evidence type="ECO:0000256" key="3">
    <source>
        <dbReference type="ARBA" id="ARBA00023002"/>
    </source>
</evidence>
<dbReference type="GO" id="GO:0000286">
    <property type="term" value="F:alanine dehydrogenase activity"/>
    <property type="evidence" value="ECO:0007669"/>
    <property type="project" value="UniProtKB-EC"/>
</dbReference>
<organism evidence="7">
    <name type="scientific">marine metagenome</name>
    <dbReference type="NCBI Taxonomy" id="408172"/>
    <lineage>
        <taxon>unclassified sequences</taxon>
        <taxon>metagenomes</taxon>
        <taxon>ecological metagenomes</taxon>
    </lineage>
</organism>
<name>A0A381P2C8_9ZZZZ</name>
<dbReference type="GO" id="GO:0005886">
    <property type="term" value="C:plasma membrane"/>
    <property type="evidence" value="ECO:0007669"/>
    <property type="project" value="TreeGrafter"/>
</dbReference>
<comment type="similarity">
    <text evidence="1">Belongs to the AlaDH/PNT family.</text>
</comment>
<feature type="domain" description="Alanine dehydrogenase/pyridine nucleotide transhydrogenase N-terminal" evidence="6">
    <location>
        <begin position="4"/>
        <end position="137"/>
    </location>
</feature>
<evidence type="ECO:0000259" key="5">
    <source>
        <dbReference type="SMART" id="SM01002"/>
    </source>
</evidence>
<dbReference type="PANTHER" id="PTHR42795:SF1">
    <property type="entry name" value="ALANINE DEHYDROGENASE"/>
    <property type="match status" value="1"/>
</dbReference>
<dbReference type="InterPro" id="IPR007886">
    <property type="entry name" value="AlaDH/PNT_N"/>
</dbReference>
<feature type="domain" description="Alanine dehydrogenase/pyridine nucleotide transhydrogenase NAD(H)-binding" evidence="5">
    <location>
        <begin position="149"/>
        <end position="297"/>
    </location>
</feature>
<dbReference type="InterPro" id="IPR036291">
    <property type="entry name" value="NAD(P)-bd_dom_sf"/>
</dbReference>
<evidence type="ECO:0000256" key="1">
    <source>
        <dbReference type="ARBA" id="ARBA00005689"/>
    </source>
</evidence>
<evidence type="ECO:0000256" key="2">
    <source>
        <dbReference type="ARBA" id="ARBA00012897"/>
    </source>
</evidence>
<dbReference type="GO" id="GO:0042853">
    <property type="term" value="P:L-alanine catabolic process"/>
    <property type="evidence" value="ECO:0007669"/>
    <property type="project" value="InterPro"/>
</dbReference>
<protein>
    <recommendedName>
        <fullName evidence="2">alanine dehydrogenase</fullName>
        <ecNumber evidence="2">1.4.1.1</ecNumber>
    </recommendedName>
</protein>
<dbReference type="AlphaFoldDB" id="A0A381P2C8"/>
<dbReference type="InterPro" id="IPR008143">
    <property type="entry name" value="Ala_DH/PNT_CS2"/>
</dbReference>